<keyword evidence="3" id="KW-1185">Reference proteome</keyword>
<gene>
    <name evidence="2" type="ORF">OCH239_01085</name>
</gene>
<dbReference type="Pfam" id="PF10563">
    <property type="entry name" value="CA_like"/>
    <property type="match status" value="1"/>
</dbReference>
<protein>
    <recommendedName>
        <fullName evidence="4">Cadmium carbonic anhydrase</fullName>
    </recommendedName>
</protein>
<accession>X7EKN6</accession>
<comment type="caution">
    <text evidence="2">The sequence shown here is derived from an EMBL/GenBank/DDBJ whole genome shotgun (WGS) entry which is preliminary data.</text>
</comment>
<feature type="compositionally biased region" description="Polar residues" evidence="1">
    <location>
        <begin position="139"/>
        <end position="148"/>
    </location>
</feature>
<dbReference type="AlphaFoldDB" id="X7EKN6"/>
<dbReference type="EMBL" id="JALZ01000001">
    <property type="protein sequence ID" value="ETX16462.1"/>
    <property type="molecule type" value="Genomic_DNA"/>
</dbReference>
<organism evidence="2 3">
    <name type="scientific">Roseivivax halodurans JCM 10272</name>
    <dbReference type="NCBI Taxonomy" id="1449350"/>
    <lineage>
        <taxon>Bacteria</taxon>
        <taxon>Pseudomonadati</taxon>
        <taxon>Pseudomonadota</taxon>
        <taxon>Alphaproteobacteria</taxon>
        <taxon>Rhodobacterales</taxon>
        <taxon>Roseobacteraceae</taxon>
        <taxon>Roseivivax</taxon>
    </lineage>
</organism>
<evidence type="ECO:0000313" key="3">
    <source>
        <dbReference type="Proteomes" id="UP000022447"/>
    </source>
</evidence>
<proteinExistence type="predicted"/>
<dbReference type="Proteomes" id="UP000022447">
    <property type="component" value="Unassembled WGS sequence"/>
</dbReference>
<reference evidence="2 3" key="1">
    <citation type="submission" date="2014-01" db="EMBL/GenBank/DDBJ databases">
        <title>Roseivivax halodurans JCM 10272 Genome Sequencing.</title>
        <authorList>
            <person name="Lai Q."/>
            <person name="Li G."/>
            <person name="Shao Z."/>
        </authorList>
    </citation>
    <scope>NUCLEOTIDE SEQUENCE [LARGE SCALE GENOMIC DNA]</scope>
    <source>
        <strain evidence="2 3">JCM 10272</strain>
    </source>
</reference>
<sequence length="205" mass="21894">MRLCNIHVHAQAEHKGPGYSVPAGEGPDGGWACNDTWRLSPSDLAPTSRRNFEGVSPGNTIEVHWVFTSCPVAPGPGLGSCLSETCTNPELRVEAQVFLLVNDPDALDFSDFSYRGHTADGRPQPRALPTGTGDPVTFAGSTTGSSYSQSACSPLQVTWSVRPDCARLDIGSLHDWAESGNVFDEHHAHGVRHIVTAPELLSPIP</sequence>
<dbReference type="InterPro" id="IPR018883">
    <property type="entry name" value="Delta_CA"/>
</dbReference>
<name>X7EKN6_9RHOB</name>
<dbReference type="eggNOG" id="ENOG502Z8DI">
    <property type="taxonomic scope" value="Bacteria"/>
</dbReference>
<evidence type="ECO:0000256" key="1">
    <source>
        <dbReference type="SAM" id="MobiDB-lite"/>
    </source>
</evidence>
<dbReference type="STRING" id="1449350.OCH239_01085"/>
<evidence type="ECO:0008006" key="4">
    <source>
        <dbReference type="Google" id="ProtNLM"/>
    </source>
</evidence>
<feature type="region of interest" description="Disordered" evidence="1">
    <location>
        <begin position="119"/>
        <end position="148"/>
    </location>
</feature>
<evidence type="ECO:0000313" key="2">
    <source>
        <dbReference type="EMBL" id="ETX16462.1"/>
    </source>
</evidence>